<dbReference type="Proteomes" id="UP000305881">
    <property type="component" value="Chromosome"/>
</dbReference>
<dbReference type="OrthoDB" id="9803508at2"/>
<dbReference type="RefSeq" id="WP_017840712.1">
    <property type="nucleotide sequence ID" value="NZ_CP035467.1"/>
</dbReference>
<dbReference type="Pfam" id="PF12784">
    <property type="entry name" value="PDDEXK_2"/>
    <property type="match status" value="1"/>
</dbReference>
<reference evidence="3" key="1">
    <citation type="journal article" date="2019" name="J. Bacteriol.">
        <title>A Mutagenic Screen Identifies a TonB-Dependent Receptor Required for the Lanthanide Metal Switch in the Type I Methanotroph 'Methylotuvimicrobium buryatense' 5GB1C.</title>
        <authorList>
            <person name="Groom J.D."/>
            <person name="Ford S.M."/>
            <person name="Pesesky M.W."/>
            <person name="Lidstrom M.E."/>
        </authorList>
    </citation>
    <scope>NUCLEOTIDE SEQUENCE [LARGE SCALE GENOMIC DNA]</scope>
    <source>
        <strain evidence="3">5GB1C</strain>
    </source>
</reference>
<name>A0A4P9UJY4_METBY</name>
<keyword evidence="3" id="KW-1185">Reference proteome</keyword>
<organism evidence="2 3">
    <name type="scientific">Methylotuvimicrobium buryatense</name>
    <name type="common">Methylomicrobium buryatense</name>
    <dbReference type="NCBI Taxonomy" id="95641"/>
    <lineage>
        <taxon>Bacteria</taxon>
        <taxon>Pseudomonadati</taxon>
        <taxon>Pseudomonadota</taxon>
        <taxon>Gammaproteobacteria</taxon>
        <taxon>Methylococcales</taxon>
        <taxon>Methylococcaceae</taxon>
        <taxon>Methylotuvimicrobium</taxon>
    </lineage>
</organism>
<dbReference type="STRING" id="675511.GCA_000341735_02182"/>
<dbReference type="PANTHER" id="PTHR41317">
    <property type="entry name" value="PD-(D_E)XK NUCLEASE FAMILY TRANSPOSASE"/>
    <property type="match status" value="1"/>
</dbReference>
<evidence type="ECO:0000313" key="3">
    <source>
        <dbReference type="Proteomes" id="UP000305881"/>
    </source>
</evidence>
<dbReference type="NCBIfam" id="TIGR01784">
    <property type="entry name" value="T_den_put_tspse"/>
    <property type="match status" value="1"/>
</dbReference>
<feature type="region of interest" description="Disordered" evidence="1">
    <location>
        <begin position="238"/>
        <end position="265"/>
    </location>
</feature>
<evidence type="ECO:0000313" key="2">
    <source>
        <dbReference type="EMBL" id="QCW81529.1"/>
    </source>
</evidence>
<dbReference type="InterPro" id="IPR010106">
    <property type="entry name" value="RpnA"/>
</dbReference>
<gene>
    <name evidence="2" type="ORF">EQU24_04125</name>
</gene>
<dbReference type="EMBL" id="CP035467">
    <property type="protein sequence ID" value="QCW81529.1"/>
    <property type="molecule type" value="Genomic_DNA"/>
</dbReference>
<dbReference type="AlphaFoldDB" id="A0A4P9UJY4"/>
<dbReference type="PANTHER" id="PTHR41317:SF1">
    <property type="entry name" value="PD-(D_E)XK NUCLEASE FAMILY TRANSPOSASE"/>
    <property type="match status" value="1"/>
</dbReference>
<feature type="compositionally biased region" description="Basic and acidic residues" evidence="1">
    <location>
        <begin position="238"/>
        <end position="261"/>
    </location>
</feature>
<evidence type="ECO:0000256" key="1">
    <source>
        <dbReference type="SAM" id="MobiDB-lite"/>
    </source>
</evidence>
<dbReference type="KEGG" id="mbur:EQU24_04125"/>
<accession>A0A4P9UJY4</accession>
<proteinExistence type="predicted"/>
<sequence>MKEKYINLFTDFGFKKAFGEEASKEHLISFLNTLLPERHQIEELQFCNNEYQGATALDRKAIFDLNCVSATGEYFIVELQKAKQNFFKDRSVFYATFPIQQQAQRGDWDFRLSAVYTIGILDFVFDDEDNAQRDEVIHRVQLKNQHHQVFYDKLTFIYLTLPNFRKTEDQLDTLQDKWFFLFRHLHELDDIPPRLREKVFLSLFEKASIARFEPEERQAYESSLKYYRDLKNVIDTAREEGREEGRAEGKEEGRAEGKEEGEQIGYQKARAESVLKMLGHGIPEAEVAKLLDLTLEDIQELTRGRSNDG</sequence>
<protein>
    <submittedName>
        <fullName evidence="2">Rpn family recombination-promoting nuclease/putative transposase</fullName>
    </submittedName>
</protein>